<dbReference type="PANTHER" id="PTHR23519:SF1">
    <property type="entry name" value="AUTOPHAGY-RELATED PROTEIN 22"/>
    <property type="match status" value="1"/>
</dbReference>
<feature type="transmembrane region" description="Helical" evidence="6">
    <location>
        <begin position="107"/>
        <end position="126"/>
    </location>
</feature>
<accession>A0ABU9UB06</accession>
<dbReference type="InterPro" id="IPR050495">
    <property type="entry name" value="ATG22/LtaA_families"/>
</dbReference>
<feature type="domain" description="Major facilitator superfamily (MFS) profile" evidence="7">
    <location>
        <begin position="235"/>
        <end position="426"/>
    </location>
</feature>
<feature type="transmembrane region" description="Helical" evidence="6">
    <location>
        <begin position="12"/>
        <end position="34"/>
    </location>
</feature>
<feature type="transmembrane region" description="Helical" evidence="6">
    <location>
        <begin position="301"/>
        <end position="323"/>
    </location>
</feature>
<feature type="transmembrane region" description="Helical" evidence="6">
    <location>
        <begin position="367"/>
        <end position="385"/>
    </location>
</feature>
<evidence type="ECO:0000256" key="5">
    <source>
        <dbReference type="ARBA" id="ARBA00023136"/>
    </source>
</evidence>
<dbReference type="EMBL" id="JBCHKQ010000001">
    <property type="protein sequence ID" value="MEM5947170.1"/>
    <property type="molecule type" value="Genomic_DNA"/>
</dbReference>
<dbReference type="SUPFAM" id="SSF103473">
    <property type="entry name" value="MFS general substrate transporter"/>
    <property type="match status" value="1"/>
</dbReference>
<keyword evidence="2" id="KW-0813">Transport</keyword>
<proteinExistence type="predicted"/>
<feature type="transmembrane region" description="Helical" evidence="6">
    <location>
        <begin position="235"/>
        <end position="258"/>
    </location>
</feature>
<feature type="transmembrane region" description="Helical" evidence="6">
    <location>
        <begin position="50"/>
        <end position="70"/>
    </location>
</feature>
<dbReference type="InterPro" id="IPR020846">
    <property type="entry name" value="MFS_dom"/>
</dbReference>
<evidence type="ECO:0000313" key="9">
    <source>
        <dbReference type="Proteomes" id="UP001466331"/>
    </source>
</evidence>
<keyword evidence="4 6" id="KW-1133">Transmembrane helix</keyword>
<feature type="transmembrane region" description="Helical" evidence="6">
    <location>
        <begin position="82"/>
        <end position="101"/>
    </location>
</feature>
<dbReference type="InterPro" id="IPR024671">
    <property type="entry name" value="Atg22-like"/>
</dbReference>
<evidence type="ECO:0000313" key="8">
    <source>
        <dbReference type="EMBL" id="MEM5947170.1"/>
    </source>
</evidence>
<feature type="transmembrane region" description="Helical" evidence="6">
    <location>
        <begin position="397"/>
        <end position="418"/>
    </location>
</feature>
<dbReference type="PANTHER" id="PTHR23519">
    <property type="entry name" value="AUTOPHAGY-RELATED PROTEIN 22"/>
    <property type="match status" value="1"/>
</dbReference>
<feature type="transmembrane region" description="Helical" evidence="6">
    <location>
        <begin position="146"/>
        <end position="165"/>
    </location>
</feature>
<comment type="caution">
    <text evidence="8">The sequence shown here is derived from an EMBL/GenBank/DDBJ whole genome shotgun (WGS) entry which is preliminary data.</text>
</comment>
<evidence type="ECO:0000256" key="3">
    <source>
        <dbReference type="ARBA" id="ARBA00022692"/>
    </source>
</evidence>
<keyword evidence="5 6" id="KW-0472">Membrane</keyword>
<dbReference type="Proteomes" id="UP001466331">
    <property type="component" value="Unassembled WGS sequence"/>
</dbReference>
<reference evidence="8 9" key="1">
    <citation type="submission" date="2024-03" db="EMBL/GenBank/DDBJ databases">
        <title>Ignisphaera cupida sp. nov., a hyperthermophilic hydrolytic archaeon from a hot spring of Kamchatka, and proposal of Ignisphaeraceae fam. nov.</title>
        <authorList>
            <person name="Podosokorskaya O.A."/>
            <person name="Elcheninov A.G."/>
            <person name="Maltseva A.I."/>
            <person name="Zayulina K.S."/>
            <person name="Novikov A."/>
            <person name="Merkel A.Y."/>
        </authorList>
    </citation>
    <scope>NUCLEOTIDE SEQUENCE [LARGE SCALE GENOMIC DNA]</scope>
    <source>
        <strain evidence="8 9">38H-sp</strain>
    </source>
</reference>
<dbReference type="Gene3D" id="1.20.1250.20">
    <property type="entry name" value="MFS general substrate transporter like domains"/>
    <property type="match status" value="2"/>
</dbReference>
<name>A0ABU9UB06_9SPIR</name>
<keyword evidence="9" id="KW-1185">Reference proteome</keyword>
<evidence type="ECO:0000256" key="1">
    <source>
        <dbReference type="ARBA" id="ARBA00004127"/>
    </source>
</evidence>
<comment type="subcellular location">
    <subcellularLocation>
        <location evidence="1">Endomembrane system</location>
        <topology evidence="1">Multi-pass membrane protein</topology>
    </subcellularLocation>
</comment>
<dbReference type="Pfam" id="PF11700">
    <property type="entry name" value="ATG22"/>
    <property type="match status" value="1"/>
</dbReference>
<evidence type="ECO:0000259" key="7">
    <source>
        <dbReference type="PROSITE" id="PS50850"/>
    </source>
</evidence>
<evidence type="ECO:0000256" key="4">
    <source>
        <dbReference type="ARBA" id="ARBA00022989"/>
    </source>
</evidence>
<sequence>MSRTNIQEKSWILYDWANSAHTMIIMTVIFPIFFKKVLAQDMDEHSSTAIIGYANSIVAAVIAILSPVLGTLADYKDSKKRFFTVFFMMGVLSSAGLAFIAVGNWMAGIILFALSILGFSGANIFYDSMLIDITSNDKMDRVSTSAYAWGYIGGNIPFIISYVLISQFPKFLPSVTTDAMTRVSFLIAAGWWAVFTIPFFIFVKQKYFVEHKGNPIKEAFVRIYHTFKNAREYKALFIFLIAYFFYIDGVVTIIKMAIPIGLDIGLTDNTLLLILLVVQFVAFPFSLIYGWFAKKFGTRPVLFFGLGTYFVIVFIAIFLPYLPGVGLKTAFFWGLAMLVGTAQGGIQSLSRSYYAKLVPKEKSAEFFGFYNVMGKFAAIMGPALVGGLGDLTKNTSVGISSLLILFIVGLISLIKVSYMEKEQNNA</sequence>
<dbReference type="PROSITE" id="PS50850">
    <property type="entry name" value="MFS"/>
    <property type="match status" value="1"/>
</dbReference>
<gene>
    <name evidence="8" type="ORF">WKV44_01280</name>
</gene>
<evidence type="ECO:0000256" key="6">
    <source>
        <dbReference type="SAM" id="Phobius"/>
    </source>
</evidence>
<evidence type="ECO:0000256" key="2">
    <source>
        <dbReference type="ARBA" id="ARBA00022448"/>
    </source>
</evidence>
<dbReference type="RefSeq" id="WP_420068621.1">
    <property type="nucleotide sequence ID" value="NZ_JBCHKQ010000001.1"/>
</dbReference>
<feature type="transmembrane region" description="Helical" evidence="6">
    <location>
        <begin position="329"/>
        <end position="346"/>
    </location>
</feature>
<organism evidence="8 9">
    <name type="scientific">Rarispira pelagica</name>
    <dbReference type="NCBI Taxonomy" id="3141764"/>
    <lineage>
        <taxon>Bacteria</taxon>
        <taxon>Pseudomonadati</taxon>
        <taxon>Spirochaetota</taxon>
        <taxon>Spirochaetia</taxon>
        <taxon>Winmispirales</taxon>
        <taxon>Winmispiraceae</taxon>
        <taxon>Rarispira</taxon>
    </lineage>
</organism>
<feature type="transmembrane region" description="Helical" evidence="6">
    <location>
        <begin position="270"/>
        <end position="289"/>
    </location>
</feature>
<feature type="transmembrane region" description="Helical" evidence="6">
    <location>
        <begin position="185"/>
        <end position="203"/>
    </location>
</feature>
<keyword evidence="3 6" id="KW-0812">Transmembrane</keyword>
<dbReference type="InterPro" id="IPR036259">
    <property type="entry name" value="MFS_trans_sf"/>
</dbReference>
<protein>
    <submittedName>
        <fullName evidence="8">MFS transporter</fullName>
    </submittedName>
</protein>